<accession>A0A9J6B2I1</accession>
<proteinExistence type="predicted"/>
<dbReference type="AlphaFoldDB" id="A0A9J6B2I1"/>
<comment type="caution">
    <text evidence="1">The sequence shown here is derived from an EMBL/GenBank/DDBJ whole genome shotgun (WGS) entry which is preliminary data.</text>
</comment>
<organism evidence="1 2">
    <name type="scientific">Solanum commersonii</name>
    <name type="common">Commerson's wild potato</name>
    <name type="synonym">Commerson's nightshade</name>
    <dbReference type="NCBI Taxonomy" id="4109"/>
    <lineage>
        <taxon>Eukaryota</taxon>
        <taxon>Viridiplantae</taxon>
        <taxon>Streptophyta</taxon>
        <taxon>Embryophyta</taxon>
        <taxon>Tracheophyta</taxon>
        <taxon>Spermatophyta</taxon>
        <taxon>Magnoliopsida</taxon>
        <taxon>eudicotyledons</taxon>
        <taxon>Gunneridae</taxon>
        <taxon>Pentapetalae</taxon>
        <taxon>asterids</taxon>
        <taxon>lamiids</taxon>
        <taxon>Solanales</taxon>
        <taxon>Solanaceae</taxon>
        <taxon>Solanoideae</taxon>
        <taxon>Solaneae</taxon>
        <taxon>Solanum</taxon>
    </lineage>
</organism>
<reference evidence="1 2" key="1">
    <citation type="submission" date="2020-09" db="EMBL/GenBank/DDBJ databases">
        <title>De no assembly of potato wild relative species, Solanum commersonii.</title>
        <authorList>
            <person name="Cho K."/>
        </authorList>
    </citation>
    <scope>NUCLEOTIDE SEQUENCE [LARGE SCALE GENOMIC DNA]</scope>
    <source>
        <strain evidence="1">LZ3.2</strain>
        <tissue evidence="1">Leaf</tissue>
    </source>
</reference>
<evidence type="ECO:0000313" key="2">
    <source>
        <dbReference type="Proteomes" id="UP000824120"/>
    </source>
</evidence>
<dbReference type="EMBL" id="JACXVP010000001">
    <property type="protein sequence ID" value="KAG5630926.1"/>
    <property type="molecule type" value="Genomic_DNA"/>
</dbReference>
<gene>
    <name evidence="1" type="ORF">H5410_002643</name>
</gene>
<protein>
    <submittedName>
        <fullName evidence="1">Uncharacterized protein</fullName>
    </submittedName>
</protein>
<dbReference type="Proteomes" id="UP000824120">
    <property type="component" value="Chromosome 1"/>
</dbReference>
<name>A0A9J6B2I1_SOLCO</name>
<keyword evidence="2" id="KW-1185">Reference proteome</keyword>
<sequence>MDHQHSTSFVQITEKGNKSCQTANSTKTSYGRKIIKIEPSGHDKRNVENNGRRKFCLRNCESLMNQPFIEELSDDNIIEEESDPDGVIIAEEDHEEESYPDVIITTEAHPMLDAIDEGISYTSSMCRKEDTSKELADTSLYYE</sequence>
<evidence type="ECO:0000313" key="1">
    <source>
        <dbReference type="EMBL" id="KAG5630926.1"/>
    </source>
</evidence>